<reference evidence="6" key="5">
    <citation type="submission" date="2015-06" db="UniProtKB">
        <authorList>
            <consortium name="EnsemblFungi"/>
        </authorList>
    </citation>
    <scope>IDENTIFICATION</scope>
    <source>
        <strain evidence="6">ATCC 64411</strain>
    </source>
</reference>
<feature type="signal peptide" evidence="2">
    <location>
        <begin position="1"/>
        <end position="18"/>
    </location>
</feature>
<dbReference type="eggNOG" id="ENOG502S18W">
    <property type="taxonomic scope" value="Eukaryota"/>
</dbReference>
<evidence type="ECO:0000313" key="6">
    <source>
        <dbReference type="EnsemblFungi" id="MAPG_09986T0"/>
    </source>
</evidence>
<gene>
    <name evidence="5" type="ORF">MAPG_09986</name>
</gene>
<dbReference type="Gene3D" id="3.90.226.10">
    <property type="entry name" value="2-enoyl-CoA Hydratase, Chain A, domain 1"/>
    <property type="match status" value="1"/>
</dbReference>
<evidence type="ECO:0000313" key="7">
    <source>
        <dbReference type="Proteomes" id="UP000011715"/>
    </source>
</evidence>
<reference evidence="7" key="1">
    <citation type="submission" date="2010-05" db="EMBL/GenBank/DDBJ databases">
        <title>The genome sequence of Magnaporthe poae strain ATCC 64411.</title>
        <authorList>
            <person name="Ma L.-J."/>
            <person name="Dead R."/>
            <person name="Young S."/>
            <person name="Zeng Q."/>
            <person name="Koehrsen M."/>
            <person name="Alvarado L."/>
            <person name="Berlin A."/>
            <person name="Chapman S.B."/>
            <person name="Chen Z."/>
            <person name="Freedman E."/>
            <person name="Gellesch M."/>
            <person name="Goldberg J."/>
            <person name="Griggs A."/>
            <person name="Gujja S."/>
            <person name="Heilman E.R."/>
            <person name="Heiman D."/>
            <person name="Hepburn T."/>
            <person name="Howarth C."/>
            <person name="Jen D."/>
            <person name="Larson L."/>
            <person name="Mehta T."/>
            <person name="Neiman D."/>
            <person name="Pearson M."/>
            <person name="Roberts A."/>
            <person name="Saif S."/>
            <person name="Shea T."/>
            <person name="Shenoy N."/>
            <person name="Sisk P."/>
            <person name="Stolte C."/>
            <person name="Sykes S."/>
            <person name="Walk T."/>
            <person name="White J."/>
            <person name="Yandava C."/>
            <person name="Haas B."/>
            <person name="Nusbaum C."/>
            <person name="Birren B."/>
        </authorList>
    </citation>
    <scope>NUCLEOTIDE SEQUENCE [LARGE SCALE GENOMIC DNA]</scope>
    <source>
        <strain evidence="7">ATCC 64411 / 73-15</strain>
    </source>
</reference>
<evidence type="ECO:0000259" key="3">
    <source>
        <dbReference type="Pfam" id="PF03572"/>
    </source>
</evidence>
<dbReference type="EnsemblFungi" id="MAPG_09986T0">
    <property type="protein sequence ID" value="MAPG_09986T0"/>
    <property type="gene ID" value="MAPG_09986"/>
</dbReference>
<protein>
    <submittedName>
        <fullName evidence="5 6">Uncharacterized protein</fullName>
    </submittedName>
</protein>
<dbReference type="GO" id="GO:0008236">
    <property type="term" value="F:serine-type peptidase activity"/>
    <property type="evidence" value="ECO:0007669"/>
    <property type="project" value="InterPro"/>
</dbReference>
<dbReference type="InterPro" id="IPR052766">
    <property type="entry name" value="S41A_metabolite_peptidase"/>
</dbReference>
<evidence type="ECO:0000256" key="2">
    <source>
        <dbReference type="SAM" id="SignalP"/>
    </source>
</evidence>
<feature type="region of interest" description="Disordered" evidence="1">
    <location>
        <begin position="307"/>
        <end position="360"/>
    </location>
</feature>
<dbReference type="OrthoDB" id="27214at2759"/>
<dbReference type="EMBL" id="GL876977">
    <property type="protein sequence ID" value="KLU91466.1"/>
    <property type="molecule type" value="Genomic_DNA"/>
</dbReference>
<feature type="compositionally biased region" description="Low complexity" evidence="1">
    <location>
        <begin position="307"/>
        <end position="346"/>
    </location>
</feature>
<organism evidence="6 7">
    <name type="scientific">Magnaporthiopsis poae (strain ATCC 64411 / 73-15)</name>
    <name type="common">Kentucky bluegrass fungus</name>
    <name type="synonym">Magnaporthe poae</name>
    <dbReference type="NCBI Taxonomy" id="644358"/>
    <lineage>
        <taxon>Eukaryota</taxon>
        <taxon>Fungi</taxon>
        <taxon>Dikarya</taxon>
        <taxon>Ascomycota</taxon>
        <taxon>Pezizomycotina</taxon>
        <taxon>Sordariomycetes</taxon>
        <taxon>Sordariomycetidae</taxon>
        <taxon>Magnaporthales</taxon>
        <taxon>Magnaporthaceae</taxon>
        <taxon>Magnaporthiopsis</taxon>
    </lineage>
</organism>
<dbReference type="InterPro" id="IPR056186">
    <property type="entry name" value="PDZ_CPAF-rel"/>
</dbReference>
<proteinExistence type="predicted"/>
<reference evidence="6" key="4">
    <citation type="journal article" date="2015" name="G3 (Bethesda)">
        <title>Genome sequences of three phytopathogenic species of the Magnaporthaceae family of fungi.</title>
        <authorList>
            <person name="Okagaki L.H."/>
            <person name="Nunes C.C."/>
            <person name="Sailsbery J."/>
            <person name="Clay B."/>
            <person name="Brown D."/>
            <person name="John T."/>
            <person name="Oh Y."/>
            <person name="Young N."/>
            <person name="Fitzgerald M."/>
            <person name="Haas B.J."/>
            <person name="Zeng Q."/>
            <person name="Young S."/>
            <person name="Adiconis X."/>
            <person name="Fan L."/>
            <person name="Levin J.Z."/>
            <person name="Mitchell T.K."/>
            <person name="Okubara P.A."/>
            <person name="Farman M.L."/>
            <person name="Kohn L.M."/>
            <person name="Birren B."/>
            <person name="Ma L.-J."/>
            <person name="Dean R.A."/>
        </authorList>
    </citation>
    <scope>NUCLEOTIDE SEQUENCE</scope>
    <source>
        <strain evidence="6">ATCC 64411 / 73-15</strain>
    </source>
</reference>
<name>A0A0C4EBD8_MAGP6</name>
<dbReference type="SUPFAM" id="SSF52096">
    <property type="entry name" value="ClpP/crotonase"/>
    <property type="match status" value="1"/>
</dbReference>
<evidence type="ECO:0000313" key="5">
    <source>
        <dbReference type="EMBL" id="KLU91466.1"/>
    </source>
</evidence>
<dbReference type="PANTHER" id="PTHR37049:SF4">
    <property type="entry name" value="RHODANESE DOMAIN-CONTAINING PROTEIN"/>
    <property type="match status" value="1"/>
</dbReference>
<dbReference type="Pfam" id="PF03572">
    <property type="entry name" value="Peptidase_S41"/>
    <property type="match status" value="1"/>
</dbReference>
<dbReference type="STRING" id="644358.A0A0C4EBD8"/>
<feature type="domain" description="CPAF-like PDZ" evidence="4">
    <location>
        <begin position="154"/>
        <end position="273"/>
    </location>
</feature>
<reference evidence="5" key="3">
    <citation type="submission" date="2011-03" db="EMBL/GenBank/DDBJ databases">
        <title>Annotation of Magnaporthe poae ATCC 64411.</title>
        <authorList>
            <person name="Ma L.-J."/>
            <person name="Dead R."/>
            <person name="Young S.K."/>
            <person name="Zeng Q."/>
            <person name="Gargeya S."/>
            <person name="Fitzgerald M."/>
            <person name="Haas B."/>
            <person name="Abouelleil A."/>
            <person name="Alvarado L."/>
            <person name="Arachchi H.M."/>
            <person name="Berlin A."/>
            <person name="Brown A."/>
            <person name="Chapman S.B."/>
            <person name="Chen Z."/>
            <person name="Dunbar C."/>
            <person name="Freedman E."/>
            <person name="Gearin G."/>
            <person name="Gellesch M."/>
            <person name="Goldberg J."/>
            <person name="Griggs A."/>
            <person name="Gujja S."/>
            <person name="Heiman D."/>
            <person name="Howarth C."/>
            <person name="Larson L."/>
            <person name="Lui A."/>
            <person name="MacDonald P.J.P."/>
            <person name="Mehta T."/>
            <person name="Montmayeur A."/>
            <person name="Murphy C."/>
            <person name="Neiman D."/>
            <person name="Pearson M."/>
            <person name="Priest M."/>
            <person name="Roberts A."/>
            <person name="Saif S."/>
            <person name="Shea T."/>
            <person name="Shenoy N."/>
            <person name="Sisk P."/>
            <person name="Stolte C."/>
            <person name="Sykes S."/>
            <person name="Yandava C."/>
            <person name="Wortman J."/>
            <person name="Nusbaum C."/>
            <person name="Birren B."/>
        </authorList>
    </citation>
    <scope>NUCLEOTIDE SEQUENCE</scope>
    <source>
        <strain evidence="5">ATCC 64411</strain>
    </source>
</reference>
<dbReference type="InterPro" id="IPR029045">
    <property type="entry name" value="ClpP/crotonase-like_dom_sf"/>
</dbReference>
<dbReference type="AlphaFoldDB" id="A0A0C4EBD8"/>
<accession>A0A0C4EBD8</accession>
<reference evidence="5" key="2">
    <citation type="submission" date="2010-05" db="EMBL/GenBank/DDBJ databases">
        <title>The Genome Sequence of Magnaporthe poae strain ATCC 64411.</title>
        <authorList>
            <consortium name="The Broad Institute Genome Sequencing Platform"/>
            <consortium name="Broad Institute Genome Sequencing Center for Infectious Disease"/>
            <person name="Ma L.-J."/>
            <person name="Dead R."/>
            <person name="Young S."/>
            <person name="Zeng Q."/>
            <person name="Koehrsen M."/>
            <person name="Alvarado L."/>
            <person name="Berlin A."/>
            <person name="Chapman S.B."/>
            <person name="Chen Z."/>
            <person name="Freedman E."/>
            <person name="Gellesch M."/>
            <person name="Goldberg J."/>
            <person name="Griggs A."/>
            <person name="Gujja S."/>
            <person name="Heilman E.R."/>
            <person name="Heiman D."/>
            <person name="Hepburn T."/>
            <person name="Howarth C."/>
            <person name="Jen D."/>
            <person name="Larson L."/>
            <person name="Mehta T."/>
            <person name="Neiman D."/>
            <person name="Pearson M."/>
            <person name="Roberts A."/>
            <person name="Saif S."/>
            <person name="Shea T."/>
            <person name="Shenoy N."/>
            <person name="Sisk P."/>
            <person name="Stolte C."/>
            <person name="Sykes S."/>
            <person name="Walk T."/>
            <person name="White J."/>
            <person name="Yandava C."/>
            <person name="Haas B."/>
            <person name="Nusbaum C."/>
            <person name="Birren B."/>
        </authorList>
    </citation>
    <scope>NUCLEOTIDE SEQUENCE</scope>
    <source>
        <strain evidence="5">ATCC 64411</strain>
    </source>
</reference>
<dbReference type="InterPro" id="IPR005151">
    <property type="entry name" value="Tail-specific_protease"/>
</dbReference>
<dbReference type="VEuPathDB" id="FungiDB:MAPG_09986"/>
<dbReference type="EMBL" id="ADBL01002561">
    <property type="status" value="NOT_ANNOTATED_CDS"/>
    <property type="molecule type" value="Genomic_DNA"/>
</dbReference>
<dbReference type="PANTHER" id="PTHR37049">
    <property type="entry name" value="PEPTIDASE S41 FAMILY PROTEIN"/>
    <property type="match status" value="1"/>
</dbReference>
<dbReference type="GO" id="GO:0006508">
    <property type="term" value="P:proteolysis"/>
    <property type="evidence" value="ECO:0007669"/>
    <property type="project" value="InterPro"/>
</dbReference>
<dbReference type="Pfam" id="PF23658">
    <property type="entry name" value="PDZ_CPAF_rel"/>
    <property type="match status" value="1"/>
</dbReference>
<feature type="domain" description="Tail specific protease" evidence="3">
    <location>
        <begin position="407"/>
        <end position="589"/>
    </location>
</feature>
<keyword evidence="2" id="KW-0732">Signal</keyword>
<sequence length="649" mass="71302">MVRALGWAFAALLSGVSARGLLWDRQSTYNSTHEPCRVARQAAEFGIDSRMKPSVALACLASVPLNLDKDIELIDSLIPYVEQQSTLGYLKNPPDGYLFPPIDLIGGLKQIKEKLRAGGYKSQLDFAWELNAIYNQVYDGHFDYRPALLTVFGFQVSRSLVSVSKDGIELPKVYDVEDLRKQAKSKHFEPSEVVSIDGLAIVEYLQIVAANSALQDPDAQYNNLFSSPATLARGGGRYFTSGGYVELPDFSVYKYANGSVKSFPNYAILQQDLTDIENGRDLHLAYEIPAPERRAVSSSLSVKATAATTSTTSSTTGTTTTATTTSSSSTTTSSSSKANPTATKVSKNSKKKAVKTSGTPASAPTVVGYPYPVVKHYNDYIAGYFLNETEYKDVAVLSIFSFSPKSGAPRTTREFHEFRRVVRTFISECRKAKRTKLVIDVQANGGGLLFQSYELYRNLFPKADPPFDGTRIRATDAWNLIGKDVYGTKQERSAFNNVLDKDLKRYADWNAVWGGPVATKEDKVSSILRYNFTKEDTVGEPGFVVSGYGAKDTPPEPHFEAKDIVLVTDGFCASTCTILARMLTHHQKVKTLALGGRPLKAPMQVVGGVKGAQVIKFNLFQQILANALRKLSPDAKRPEGLPRTDRDLR</sequence>
<feature type="chain" id="PRO_5009385946" evidence="2">
    <location>
        <begin position="19"/>
        <end position="649"/>
    </location>
</feature>
<evidence type="ECO:0000259" key="4">
    <source>
        <dbReference type="Pfam" id="PF23658"/>
    </source>
</evidence>
<dbReference type="Proteomes" id="UP000011715">
    <property type="component" value="Unassembled WGS sequence"/>
</dbReference>
<keyword evidence="7" id="KW-1185">Reference proteome</keyword>
<evidence type="ECO:0000256" key="1">
    <source>
        <dbReference type="SAM" id="MobiDB-lite"/>
    </source>
</evidence>